<sequence>MSSFLQPAFRHANQSLMRWSRNASLALPKRSFSSTVTRPLRTDVEYKPDDADSGKIAHLSFFGDKKFPIASRDSMQTLLAELESIEGRQDVFALIIRSTFVGADLDGLRCLQGPRDAKSFIKVVDNLCSKLQDFRIPVISVIDGPCMGAGMELAAACDLRYATSSATFAMPETRLGMPSVVQASLMPGLIGWGRARELLYLGDVYDAHTMQLWGFVNKVFGRSEMEHAVIGLEQKLAQLEPKALATQKALMRVWEKRGTERAGIDASIDAFTNAFVDETATKKIRAVRTAMKTRQL</sequence>
<dbReference type="InterPro" id="IPR001753">
    <property type="entry name" value="Enoyl-CoA_hydra/iso"/>
</dbReference>
<dbReference type="PANTHER" id="PTHR11941">
    <property type="entry name" value="ENOYL-COA HYDRATASE-RELATED"/>
    <property type="match status" value="1"/>
</dbReference>
<dbReference type="AlphaFoldDB" id="A0A6A6HG33"/>
<proteinExistence type="inferred from homology"/>
<evidence type="ECO:0000256" key="2">
    <source>
        <dbReference type="ARBA" id="ARBA00023026"/>
    </source>
</evidence>
<organism evidence="3 4">
    <name type="scientific">Viridothelium virens</name>
    <name type="common">Speckled blister lichen</name>
    <name type="synonym">Trypethelium virens</name>
    <dbReference type="NCBI Taxonomy" id="1048519"/>
    <lineage>
        <taxon>Eukaryota</taxon>
        <taxon>Fungi</taxon>
        <taxon>Dikarya</taxon>
        <taxon>Ascomycota</taxon>
        <taxon>Pezizomycotina</taxon>
        <taxon>Dothideomycetes</taxon>
        <taxon>Dothideomycetes incertae sedis</taxon>
        <taxon>Trypetheliales</taxon>
        <taxon>Trypetheliaceae</taxon>
        <taxon>Viridothelium</taxon>
    </lineage>
</organism>
<accession>A0A6A6HG33</accession>
<dbReference type="Proteomes" id="UP000800092">
    <property type="component" value="Unassembled WGS sequence"/>
</dbReference>
<comment type="similarity">
    <text evidence="1">Belongs to the enoyl-CoA hydratase/isomerase family.</text>
</comment>
<dbReference type="EMBL" id="ML991782">
    <property type="protein sequence ID" value="KAF2237076.1"/>
    <property type="molecule type" value="Genomic_DNA"/>
</dbReference>
<gene>
    <name evidence="3" type="ORF">EV356DRAFT_565165</name>
</gene>
<evidence type="ECO:0000256" key="1">
    <source>
        <dbReference type="ARBA" id="ARBA00005254"/>
    </source>
</evidence>
<dbReference type="SUPFAM" id="SSF52096">
    <property type="entry name" value="ClpP/crotonase"/>
    <property type="match status" value="1"/>
</dbReference>
<evidence type="ECO:0000313" key="3">
    <source>
        <dbReference type="EMBL" id="KAF2237076.1"/>
    </source>
</evidence>
<reference evidence="3" key="1">
    <citation type="journal article" date="2020" name="Stud. Mycol.">
        <title>101 Dothideomycetes genomes: a test case for predicting lifestyles and emergence of pathogens.</title>
        <authorList>
            <person name="Haridas S."/>
            <person name="Albert R."/>
            <person name="Binder M."/>
            <person name="Bloem J."/>
            <person name="Labutti K."/>
            <person name="Salamov A."/>
            <person name="Andreopoulos B."/>
            <person name="Baker S."/>
            <person name="Barry K."/>
            <person name="Bills G."/>
            <person name="Bluhm B."/>
            <person name="Cannon C."/>
            <person name="Castanera R."/>
            <person name="Culley D."/>
            <person name="Daum C."/>
            <person name="Ezra D."/>
            <person name="Gonzalez J."/>
            <person name="Henrissat B."/>
            <person name="Kuo A."/>
            <person name="Liang C."/>
            <person name="Lipzen A."/>
            <person name="Lutzoni F."/>
            <person name="Magnuson J."/>
            <person name="Mondo S."/>
            <person name="Nolan M."/>
            <person name="Ohm R."/>
            <person name="Pangilinan J."/>
            <person name="Park H.-J."/>
            <person name="Ramirez L."/>
            <person name="Alfaro M."/>
            <person name="Sun H."/>
            <person name="Tritt A."/>
            <person name="Yoshinaga Y."/>
            <person name="Zwiers L.-H."/>
            <person name="Turgeon B."/>
            <person name="Goodwin S."/>
            <person name="Spatafora J."/>
            <person name="Crous P."/>
            <person name="Grigoriev I."/>
        </authorList>
    </citation>
    <scope>NUCLEOTIDE SEQUENCE</scope>
    <source>
        <strain evidence="3">Tuck. ex Michener</strain>
    </source>
</reference>
<dbReference type="InterPro" id="IPR029045">
    <property type="entry name" value="ClpP/crotonase-like_dom_sf"/>
</dbReference>
<keyword evidence="4" id="KW-1185">Reference proteome</keyword>
<dbReference type="Pfam" id="PF00378">
    <property type="entry name" value="ECH_1"/>
    <property type="match status" value="1"/>
</dbReference>
<dbReference type="PANTHER" id="PTHR11941:SF171">
    <property type="entry name" value="SD19268P"/>
    <property type="match status" value="1"/>
</dbReference>
<dbReference type="CDD" id="cd06558">
    <property type="entry name" value="crotonase-like"/>
    <property type="match status" value="1"/>
</dbReference>
<evidence type="ECO:0000313" key="4">
    <source>
        <dbReference type="Proteomes" id="UP000800092"/>
    </source>
</evidence>
<dbReference type="GO" id="GO:0005739">
    <property type="term" value="C:mitochondrion"/>
    <property type="evidence" value="ECO:0007669"/>
    <property type="project" value="TreeGrafter"/>
</dbReference>
<dbReference type="GO" id="GO:0006635">
    <property type="term" value="P:fatty acid beta-oxidation"/>
    <property type="evidence" value="ECO:0007669"/>
    <property type="project" value="TreeGrafter"/>
</dbReference>
<protein>
    <submittedName>
        <fullName evidence="3">ClpP/crotonase</fullName>
    </submittedName>
</protein>
<keyword evidence="2" id="KW-0843">Virulence</keyword>
<dbReference type="Gene3D" id="3.90.226.10">
    <property type="entry name" value="2-enoyl-CoA Hydratase, Chain A, domain 1"/>
    <property type="match status" value="1"/>
</dbReference>
<name>A0A6A6HG33_VIRVR</name>
<dbReference type="OrthoDB" id="410701at2759"/>